<comment type="subcellular location">
    <subcellularLocation>
        <location evidence="1 7">Cell outer membrane</location>
        <topology evidence="1 7">Multi-pass membrane protein</topology>
    </subcellularLocation>
</comment>
<dbReference type="PROSITE" id="PS52016">
    <property type="entry name" value="TONB_DEPENDENT_REC_3"/>
    <property type="match status" value="1"/>
</dbReference>
<dbReference type="Gene3D" id="3.55.50.30">
    <property type="match status" value="1"/>
</dbReference>
<dbReference type="EMBL" id="RIAR02000001">
    <property type="protein sequence ID" value="NSL85892.1"/>
    <property type="molecule type" value="Genomic_DNA"/>
</dbReference>
<keyword evidence="9" id="KW-1185">Reference proteome</keyword>
<evidence type="ECO:0000313" key="9">
    <source>
        <dbReference type="Proteomes" id="UP000281028"/>
    </source>
</evidence>
<dbReference type="NCBIfam" id="TIGR04056">
    <property type="entry name" value="OMP_RagA_SusC"/>
    <property type="match status" value="1"/>
</dbReference>
<dbReference type="GO" id="GO:0009279">
    <property type="term" value="C:cell outer membrane"/>
    <property type="evidence" value="ECO:0007669"/>
    <property type="project" value="UniProtKB-SubCell"/>
</dbReference>
<dbReference type="SUPFAM" id="SSF49464">
    <property type="entry name" value="Carboxypeptidase regulatory domain-like"/>
    <property type="match status" value="1"/>
</dbReference>
<comment type="caution">
    <text evidence="8">The sequence shown here is derived from an EMBL/GenBank/DDBJ whole genome shotgun (WGS) entry which is preliminary data.</text>
</comment>
<evidence type="ECO:0000256" key="1">
    <source>
        <dbReference type="ARBA" id="ARBA00004571"/>
    </source>
</evidence>
<evidence type="ECO:0000256" key="3">
    <source>
        <dbReference type="ARBA" id="ARBA00022452"/>
    </source>
</evidence>
<proteinExistence type="inferred from homology"/>
<keyword evidence="3 7" id="KW-1134">Transmembrane beta strand</keyword>
<evidence type="ECO:0000256" key="6">
    <source>
        <dbReference type="ARBA" id="ARBA00023237"/>
    </source>
</evidence>
<keyword evidence="4 7" id="KW-0812">Transmembrane</keyword>
<sequence>MRRVCLLLLLAMHVLISHAQHLQKIISLSAQNRPLAELLTEAGKQAGCKISFPVQEVNEWKEVSIHAVSKPLGEVIRQMLDNTGLDYKTVAGTIVVFKKTSPLLQSGPVVHLQGIVRNENGLPLPYVTVQVNSSGIITNNTGAYTLRNVPAKAMVRISCVGYDPVSVTADELSGMKEVVLRAGRHNLGVVEVSTAYQRIRPEQSTGAIAAITTKEYESRISTDFLSGIQNKLPGVLINNDLKFENNALFQIRGLSTISANKQPLIVVDGYPTELSLDAINPNEIKSVTVLKDAAAATIYGVRASNGVIIIERKQAEIGRTRFALRTTMGITGKENYSTYRLGANNAKLNYLRDSYKDGADIPVDWDYYKNRYSIYQPGYEILLDKKAGLITQSQLEQRFADMGAYDNAADYSRLFLRNAFTQQYDMNISGGTERATYYVSANYTGNRAAKINNSNNRFLLSGRGTYRFNKRLSLELTTDYLETSGKVAPVPDFMNVYGYERFRDNNGNPAAIFQVTGMNPVFNDSIKKLGLYDNLYYPLIDVNEISDLNKSVNNKIIANFSYQIGHGFSLRFGGIYENSRNDLKHYASERSSEARQYVNQYAEQGPTGIIFNIPMGGYINQTGINTLSYTLRAQLDYNKVISNQHSFNFILGAENRKVTTESSSSATFGYNDQTLLQLPVNYGRIFTGYWVSPFAGGNPRLSYERLFNKGFTDDRFVSGYFNGVYAFRGKYSVSGSVRIDQSNLFGTDPKYRYKPLWSMGAAWNIDQEKFLHNVRWIDALKLRAAYGFNGNTSKASIPQIVAKYASNLRTSPASTSLDLASMENAALRWEQTQNLNAGLDFRFVGRIYGSLDYYLRQSKDLLASSQIDPTKGASSAVLNAASIRNDGVELNLHADWISRRGFNWNTGLAISRNINKVQALYVNNKQFSYNFLSNNYVVGYPVGAMFSYRYAGLDTTGLPLMYDVNGKIKRPGYGVLDEGFNDLVYNGNSIPAITAGLSNRVDIGNFYVYCMIDYYGGFKTRVPSPSVYATRPLEGSENYFRKPGDEKTTDVMGLYPYAIYNNYHTYVYNYADKYVVNGAYFVLRDVTVSYDFRKVKKIRQMGFSSFELKLQASNLLTVGLNKYNYSVATGSFARRKLVPTFTIGLFTNF</sequence>
<organism evidence="8 9">
    <name type="scientific">Chitinophaga solisilvae</name>
    <dbReference type="NCBI Taxonomy" id="1233460"/>
    <lineage>
        <taxon>Bacteria</taxon>
        <taxon>Pseudomonadati</taxon>
        <taxon>Bacteroidota</taxon>
        <taxon>Chitinophagia</taxon>
        <taxon>Chitinophagales</taxon>
        <taxon>Chitinophagaceae</taxon>
        <taxon>Chitinophaga</taxon>
    </lineage>
</organism>
<protein>
    <submittedName>
        <fullName evidence="8">SusC/RagA family TonB-linked outer membrane protein</fullName>
    </submittedName>
</protein>
<dbReference type="Pfam" id="PF13620">
    <property type="entry name" value="CarboxypepD_reg"/>
    <property type="match status" value="1"/>
</dbReference>
<name>A0A433WBJ7_9BACT</name>
<dbReference type="Proteomes" id="UP000281028">
    <property type="component" value="Unassembled WGS sequence"/>
</dbReference>
<dbReference type="Pfam" id="PF07715">
    <property type="entry name" value="Plug"/>
    <property type="match status" value="1"/>
</dbReference>
<evidence type="ECO:0000256" key="5">
    <source>
        <dbReference type="ARBA" id="ARBA00023136"/>
    </source>
</evidence>
<evidence type="ECO:0000256" key="4">
    <source>
        <dbReference type="ARBA" id="ARBA00022692"/>
    </source>
</evidence>
<comment type="similarity">
    <text evidence="7">Belongs to the TonB-dependent receptor family.</text>
</comment>
<dbReference type="InterPro" id="IPR039426">
    <property type="entry name" value="TonB-dep_rcpt-like"/>
</dbReference>
<dbReference type="Gene3D" id="2.170.130.10">
    <property type="entry name" value="TonB-dependent receptor, plug domain"/>
    <property type="match status" value="1"/>
</dbReference>
<dbReference type="InterPro" id="IPR008969">
    <property type="entry name" value="CarboxyPept-like_regulatory"/>
</dbReference>
<dbReference type="Gene3D" id="2.40.170.20">
    <property type="entry name" value="TonB-dependent receptor, beta-barrel domain"/>
    <property type="match status" value="1"/>
</dbReference>
<evidence type="ECO:0000256" key="7">
    <source>
        <dbReference type="PROSITE-ProRule" id="PRU01360"/>
    </source>
</evidence>
<dbReference type="OrthoDB" id="9768177at2"/>
<dbReference type="InterPro" id="IPR023997">
    <property type="entry name" value="TonB-dep_OMP_SusC/RagA_CS"/>
</dbReference>
<keyword evidence="5 7" id="KW-0472">Membrane</keyword>
<dbReference type="InterPro" id="IPR036942">
    <property type="entry name" value="Beta-barrel_TonB_sf"/>
</dbReference>
<dbReference type="SUPFAM" id="SSF56935">
    <property type="entry name" value="Porins"/>
    <property type="match status" value="1"/>
</dbReference>
<accession>A0A433WBJ7</accession>
<evidence type="ECO:0000256" key="2">
    <source>
        <dbReference type="ARBA" id="ARBA00022448"/>
    </source>
</evidence>
<dbReference type="Gene3D" id="2.60.40.1120">
    <property type="entry name" value="Carboxypeptidase-like, regulatory domain"/>
    <property type="match status" value="1"/>
</dbReference>
<dbReference type="InterPro" id="IPR023996">
    <property type="entry name" value="TonB-dep_OMP_SusC/RagA"/>
</dbReference>
<gene>
    <name evidence="8" type="ORF">ECE50_003555</name>
</gene>
<dbReference type="InterPro" id="IPR012910">
    <property type="entry name" value="Plug_dom"/>
</dbReference>
<dbReference type="InterPro" id="IPR037066">
    <property type="entry name" value="Plug_dom_sf"/>
</dbReference>
<keyword evidence="2 7" id="KW-0813">Transport</keyword>
<evidence type="ECO:0000313" key="8">
    <source>
        <dbReference type="EMBL" id="NSL85892.1"/>
    </source>
</evidence>
<keyword evidence="6 7" id="KW-0998">Cell outer membrane</keyword>
<reference evidence="8" key="1">
    <citation type="submission" date="2020-05" db="EMBL/GenBank/DDBJ databases">
        <title>Chitinophaga laudate sp. nov., isolated from a tropical peat swamp.</title>
        <authorList>
            <person name="Goh C.B.S."/>
            <person name="Lee M.S."/>
            <person name="Parimannan S."/>
            <person name="Pasbakhsh P."/>
            <person name="Yule C.M."/>
            <person name="Rajandas H."/>
            <person name="Loke S."/>
            <person name="Croft L."/>
            <person name="Tan J.B.L."/>
        </authorList>
    </citation>
    <scope>NUCLEOTIDE SEQUENCE</scope>
    <source>
        <strain evidence="8">Mgbs1</strain>
    </source>
</reference>
<dbReference type="NCBIfam" id="TIGR04057">
    <property type="entry name" value="SusC_RagA_signa"/>
    <property type="match status" value="1"/>
</dbReference>
<dbReference type="AlphaFoldDB" id="A0A433WBJ7"/>